<comment type="caution">
    <text evidence="1">The sequence shown here is derived from an EMBL/GenBank/DDBJ whole genome shotgun (WGS) entry which is preliminary data.</text>
</comment>
<name>A0A558BRQ5_9BACT</name>
<dbReference type="RefSeq" id="WP_144849824.1">
    <property type="nucleotide sequence ID" value="NZ_VMRJ01000004.1"/>
</dbReference>
<evidence type="ECO:0000313" key="1">
    <source>
        <dbReference type="EMBL" id="TVT39199.1"/>
    </source>
</evidence>
<sequence>MKNSSKFLLAAVLVLLASLTAYNMALRTEYRLGTYKDPLRGFATLPLTGFSEVAVPAATTVSVKIVSGPFSVRINPRAQEFVHVRQQGTRLVIEADFPERQKFLGWGDGVVISCPRLTAVSADAVYLEAGQRRVDKGYPDNRIVRVQGFVQDSLTVRADNGSHVELTGNQLSMLRATTGAMPGSHASLNIEADNRIAAAQLDLRHQSELKMKNILIPGLRYQVSDSAQAFLSGAALRSLVQK</sequence>
<proteinExistence type="predicted"/>
<dbReference type="Proteomes" id="UP000317624">
    <property type="component" value="Unassembled WGS sequence"/>
</dbReference>
<keyword evidence="2" id="KW-1185">Reference proteome</keyword>
<dbReference type="AlphaFoldDB" id="A0A558BRQ5"/>
<organism evidence="1 2">
    <name type="scientific">Hymenobacter setariae</name>
    <dbReference type="NCBI Taxonomy" id="2594794"/>
    <lineage>
        <taxon>Bacteria</taxon>
        <taxon>Pseudomonadati</taxon>
        <taxon>Bacteroidota</taxon>
        <taxon>Cytophagia</taxon>
        <taxon>Cytophagales</taxon>
        <taxon>Hymenobacteraceae</taxon>
        <taxon>Hymenobacter</taxon>
    </lineage>
</organism>
<accession>A0A558BRQ5</accession>
<dbReference type="EMBL" id="VMRJ01000004">
    <property type="protein sequence ID" value="TVT39199.1"/>
    <property type="molecule type" value="Genomic_DNA"/>
</dbReference>
<evidence type="ECO:0000313" key="2">
    <source>
        <dbReference type="Proteomes" id="UP000317624"/>
    </source>
</evidence>
<gene>
    <name evidence="1" type="ORF">FNT36_16190</name>
</gene>
<protein>
    <submittedName>
        <fullName evidence="1">Uncharacterized protein</fullName>
    </submittedName>
</protein>
<reference evidence="1 2" key="1">
    <citation type="submission" date="2019-07" db="EMBL/GenBank/DDBJ databases">
        <title>Hymenobacter sp. straun FUR1 Genome sequencing and assembly.</title>
        <authorList>
            <person name="Chhetri G."/>
        </authorList>
    </citation>
    <scope>NUCLEOTIDE SEQUENCE [LARGE SCALE GENOMIC DNA]</scope>
    <source>
        <strain evidence="1 2">Fur1</strain>
    </source>
</reference>
<dbReference type="OrthoDB" id="850138at2"/>